<dbReference type="Pfam" id="PF00041">
    <property type="entry name" value="fn3"/>
    <property type="match status" value="2"/>
</dbReference>
<evidence type="ECO:0000256" key="6">
    <source>
        <dbReference type="SAM" id="SignalP"/>
    </source>
</evidence>
<feature type="region of interest" description="Disordered" evidence="4">
    <location>
        <begin position="942"/>
        <end position="964"/>
    </location>
</feature>
<evidence type="ECO:0000256" key="2">
    <source>
        <dbReference type="ARBA" id="ARBA00023157"/>
    </source>
</evidence>
<dbReference type="InterPro" id="IPR003598">
    <property type="entry name" value="Ig_sub2"/>
</dbReference>
<dbReference type="SMART" id="SM00408">
    <property type="entry name" value="IGc2"/>
    <property type="match status" value="2"/>
</dbReference>
<evidence type="ECO:0000313" key="9">
    <source>
        <dbReference type="EMBL" id="KAI1713188.1"/>
    </source>
</evidence>
<keyword evidence="2" id="KW-1015">Disulfide bond</keyword>
<organism evidence="9 10">
    <name type="scientific">Ditylenchus destructor</name>
    <dbReference type="NCBI Taxonomy" id="166010"/>
    <lineage>
        <taxon>Eukaryota</taxon>
        <taxon>Metazoa</taxon>
        <taxon>Ecdysozoa</taxon>
        <taxon>Nematoda</taxon>
        <taxon>Chromadorea</taxon>
        <taxon>Rhabditida</taxon>
        <taxon>Tylenchina</taxon>
        <taxon>Tylenchomorpha</taxon>
        <taxon>Sphaerularioidea</taxon>
        <taxon>Anguinidae</taxon>
        <taxon>Anguininae</taxon>
        <taxon>Ditylenchus</taxon>
    </lineage>
</organism>
<dbReference type="InterPro" id="IPR036179">
    <property type="entry name" value="Ig-like_dom_sf"/>
</dbReference>
<dbReference type="EMBL" id="JAKKPZ010000016">
    <property type="protein sequence ID" value="KAI1713188.1"/>
    <property type="molecule type" value="Genomic_DNA"/>
</dbReference>
<dbReference type="SMART" id="SM00060">
    <property type="entry name" value="FN3"/>
    <property type="match status" value="5"/>
</dbReference>
<evidence type="ECO:0000256" key="1">
    <source>
        <dbReference type="ARBA" id="ARBA00022737"/>
    </source>
</evidence>
<comment type="caution">
    <text evidence="9">The sequence shown here is derived from an EMBL/GenBank/DDBJ whole genome shotgun (WGS) entry which is preliminary data.</text>
</comment>
<feature type="domain" description="Fibronectin type-III" evidence="8">
    <location>
        <begin position="692"/>
        <end position="789"/>
    </location>
</feature>
<dbReference type="FunFam" id="2.60.40.10:FF:000028">
    <property type="entry name" value="Neuronal cell adhesion molecule"/>
    <property type="match status" value="1"/>
</dbReference>
<reference evidence="9" key="1">
    <citation type="submission" date="2022-01" db="EMBL/GenBank/DDBJ databases">
        <title>Genome Sequence Resource for Two Populations of Ditylenchus destructor, the Migratory Endoparasitic Phytonematode.</title>
        <authorList>
            <person name="Zhang H."/>
            <person name="Lin R."/>
            <person name="Xie B."/>
        </authorList>
    </citation>
    <scope>NUCLEOTIDE SEQUENCE</scope>
    <source>
        <strain evidence="9">BazhouSP</strain>
    </source>
</reference>
<feature type="compositionally biased region" description="Low complexity" evidence="4">
    <location>
        <begin position="947"/>
        <end position="963"/>
    </location>
</feature>
<keyword evidence="6" id="KW-0732">Signal</keyword>
<dbReference type="CDD" id="cd00063">
    <property type="entry name" value="FN3"/>
    <property type="match status" value="5"/>
</dbReference>
<evidence type="ECO:0000256" key="4">
    <source>
        <dbReference type="SAM" id="MobiDB-lite"/>
    </source>
</evidence>
<dbReference type="SUPFAM" id="SSF48726">
    <property type="entry name" value="Immunoglobulin"/>
    <property type="match status" value="3"/>
</dbReference>
<feature type="chain" id="PRO_5042254810" evidence="6">
    <location>
        <begin position="25"/>
        <end position="1033"/>
    </location>
</feature>
<evidence type="ECO:0000256" key="3">
    <source>
        <dbReference type="ARBA" id="ARBA00023319"/>
    </source>
</evidence>
<keyword evidence="5" id="KW-0472">Membrane</keyword>
<evidence type="ECO:0000256" key="5">
    <source>
        <dbReference type="SAM" id="Phobius"/>
    </source>
</evidence>
<feature type="transmembrane region" description="Helical" evidence="5">
    <location>
        <begin position="900"/>
        <end position="924"/>
    </location>
</feature>
<feature type="domain" description="Ig-like" evidence="7">
    <location>
        <begin position="159"/>
        <end position="248"/>
    </location>
</feature>
<evidence type="ECO:0000259" key="8">
    <source>
        <dbReference type="PROSITE" id="PS50853"/>
    </source>
</evidence>
<feature type="domain" description="Ig-like" evidence="7">
    <location>
        <begin position="62"/>
        <end position="155"/>
    </location>
</feature>
<dbReference type="PANTHER" id="PTHR44170:SF6">
    <property type="entry name" value="CONTACTIN"/>
    <property type="match status" value="1"/>
</dbReference>
<keyword evidence="5" id="KW-0812">Transmembrane</keyword>
<dbReference type="SMART" id="SM00409">
    <property type="entry name" value="IG"/>
    <property type="match status" value="3"/>
</dbReference>
<dbReference type="SUPFAM" id="SSF49265">
    <property type="entry name" value="Fibronectin type III"/>
    <property type="match status" value="3"/>
</dbReference>
<dbReference type="InterPro" id="IPR003961">
    <property type="entry name" value="FN3_dom"/>
</dbReference>
<dbReference type="Pfam" id="PF07679">
    <property type="entry name" value="I-set"/>
    <property type="match status" value="2"/>
</dbReference>
<feature type="domain" description="Fibronectin type-III" evidence="8">
    <location>
        <begin position="595"/>
        <end position="691"/>
    </location>
</feature>
<dbReference type="GO" id="GO:0098609">
    <property type="term" value="P:cell-cell adhesion"/>
    <property type="evidence" value="ECO:0007669"/>
    <property type="project" value="TreeGrafter"/>
</dbReference>
<keyword evidence="1" id="KW-0677">Repeat</keyword>
<dbReference type="PROSITE" id="PS50853">
    <property type="entry name" value="FN3"/>
    <property type="match status" value="5"/>
</dbReference>
<gene>
    <name evidence="9" type="ORF">DdX_09261</name>
</gene>
<feature type="signal peptide" evidence="6">
    <location>
        <begin position="1"/>
        <end position="24"/>
    </location>
</feature>
<dbReference type="FunFam" id="2.60.40.10:FF:000032">
    <property type="entry name" value="palladin isoform X1"/>
    <property type="match status" value="1"/>
</dbReference>
<dbReference type="InterPro" id="IPR036116">
    <property type="entry name" value="FN3_sf"/>
</dbReference>
<dbReference type="InterPro" id="IPR003599">
    <property type="entry name" value="Ig_sub"/>
</dbReference>
<accession>A0AAD4N069</accession>
<dbReference type="AlphaFoldDB" id="A0AAD4N069"/>
<feature type="domain" description="Fibronectin type-III" evidence="8">
    <location>
        <begin position="790"/>
        <end position="886"/>
    </location>
</feature>
<dbReference type="PANTHER" id="PTHR44170">
    <property type="entry name" value="PROTEIN SIDEKICK"/>
    <property type="match status" value="1"/>
</dbReference>
<keyword evidence="5" id="KW-1133">Transmembrane helix</keyword>
<proteinExistence type="predicted"/>
<dbReference type="PROSITE" id="PS50835">
    <property type="entry name" value="IG_LIKE"/>
    <property type="match status" value="3"/>
</dbReference>
<feature type="domain" description="Ig-like" evidence="7">
    <location>
        <begin position="252"/>
        <end position="347"/>
    </location>
</feature>
<evidence type="ECO:0000313" key="10">
    <source>
        <dbReference type="Proteomes" id="UP001201812"/>
    </source>
</evidence>
<protein>
    <submittedName>
        <fullName evidence="9">Fibronectin type III domain-containing protein</fullName>
    </submittedName>
</protein>
<dbReference type="InterPro" id="IPR013098">
    <property type="entry name" value="Ig_I-set"/>
</dbReference>
<dbReference type="InterPro" id="IPR013783">
    <property type="entry name" value="Ig-like_fold"/>
</dbReference>
<keyword evidence="3" id="KW-0393">Immunoglobulin domain</keyword>
<sequence length="1033" mass="118539">MERSLWRWLVWLIIGFVFLEDHLCSTLDNVRKYSDGLSTEDVEYSQSTEEIFKDEGASTSAPTWLKRPLAQVNVSEDNIAELHCNAQGEPPPLVQWSFNGIPLHDLSHNERRLLLDGGRVLRIQDLNHDIDSGLYHCNASNFLGHITAATYLNVQAFAPRFTMASHRVWKVIRRSTVDLNCDVEAAPKALIRWVDANDSLISLVPGKVQLFEANYTLRIYDVNSADEGFYYCNVSNKYGINRALNKIEVYNPTYFIQIPSPRQLFLDAFDSFELKCEVRADTRLSINYDWWHNGRPANLTALKAEKLLDENGVSHLVFRKARGRASGTFECRAKTDVDEKKSSVEVLVRDVPEQPKILKIDCSYFSHQQALISWQAAEGINPSAEAISHFSVEMAAQHRRTDSVKVDTDTIDWKVVYEERELKNRNTFKLLLPLSPWVNYTFRVVAHNFYGASKPAVSQPNICSTAPDVPHKSPENVQVFGTEPDNMVIRWKPMDKMEWNAPELRYLIRYRLKKADPKLDMLSSKMELRGKQEENSGKWHEFFVEDPLVNETIIRDQPTFQQYEVQVRAVNSMGYSAVSPKTVVGYSGEDFPRMAPKNLRVIGFHNHSSVILGWDAVPEDTIRGHFRGYKIVYWETKEPYFVNFVTVSNDTLRAQIDLLEAIRNYTVKIHVVNGQYESQSSNLVHFQTPEGAPSKVHNLRARAVGSKSIFVTWEPPLHTNGHIRGYFVAFENSTSGFIEETYVLHRQLYYLHEFLVPDSPYRVAVWAETNGGEGPKVIRAIRTWPLRDPDPPSFTIRSSSPTSLNVQWHPMANHTMRRMSGTTFQMKYRKRSSSRWQFTEPISLPHTELELLNMDENTEYVFAGIAQEGSHRKTESEPVNFKTDSYKKLTYIDPERLRNAAWFIAVLASLAIALLLIAGMCYIAHRRHRTGLYSLKSPISSTHRYSSVRSGGSSTTDTTATSDFLDDRGEEHKRFIRRFQDKQKMFSAAGRRMISRNRAANKNAIANVIREDVREAEKWIQPPENVLLQLPKK</sequence>
<dbReference type="InterPro" id="IPR007110">
    <property type="entry name" value="Ig-like_dom"/>
</dbReference>
<dbReference type="Proteomes" id="UP001201812">
    <property type="component" value="Unassembled WGS sequence"/>
</dbReference>
<keyword evidence="10" id="KW-1185">Reference proteome</keyword>
<evidence type="ECO:0000259" key="7">
    <source>
        <dbReference type="PROSITE" id="PS50835"/>
    </source>
</evidence>
<feature type="domain" description="Fibronectin type-III" evidence="8">
    <location>
        <begin position="351"/>
        <end position="468"/>
    </location>
</feature>
<name>A0AAD4N069_9BILA</name>
<dbReference type="Gene3D" id="2.60.40.10">
    <property type="entry name" value="Immunoglobulins"/>
    <property type="match status" value="8"/>
</dbReference>
<feature type="domain" description="Fibronectin type-III" evidence="8">
    <location>
        <begin position="473"/>
        <end position="590"/>
    </location>
</feature>
<dbReference type="CDD" id="cd00096">
    <property type="entry name" value="Ig"/>
    <property type="match status" value="1"/>
</dbReference>